<reference evidence="2 3" key="1">
    <citation type="submission" date="2015-11" db="EMBL/GenBank/DDBJ databases">
        <title>Genomic analysis of 38 Legionella species identifies large and diverse effector repertoires.</title>
        <authorList>
            <person name="Burstein D."/>
            <person name="Amaro F."/>
            <person name="Zusman T."/>
            <person name="Lifshitz Z."/>
            <person name="Cohen O."/>
            <person name="Gilbert J.A."/>
            <person name="Pupko T."/>
            <person name="Shuman H.A."/>
            <person name="Segal G."/>
        </authorList>
    </citation>
    <scope>NUCLEOTIDE SEQUENCE [LARGE SCALE GENOMIC DNA]</scope>
    <source>
        <strain evidence="2 3">ATCC 49508</strain>
    </source>
</reference>
<keyword evidence="2" id="KW-0808">Transferase</keyword>
<keyword evidence="3" id="KW-1185">Reference proteome</keyword>
<accession>A0A0W1A689</accession>
<dbReference type="Proteomes" id="UP000054662">
    <property type="component" value="Unassembled WGS sequence"/>
</dbReference>
<dbReference type="Pfam" id="PF13302">
    <property type="entry name" value="Acetyltransf_3"/>
    <property type="match status" value="1"/>
</dbReference>
<dbReference type="EMBL" id="LNZC01000027">
    <property type="protein sequence ID" value="KTD76882.1"/>
    <property type="molecule type" value="Genomic_DNA"/>
</dbReference>
<dbReference type="PANTHER" id="PTHR43792:SF10">
    <property type="entry name" value="N-ACETYLTRANSFERASE DOMAIN-CONTAINING PROTEIN"/>
    <property type="match status" value="1"/>
</dbReference>
<dbReference type="AlphaFoldDB" id="A0A0W1A689"/>
<keyword evidence="2" id="KW-0687">Ribonucleoprotein</keyword>
<feature type="domain" description="N-acetyltransferase" evidence="1">
    <location>
        <begin position="47"/>
        <end position="188"/>
    </location>
</feature>
<dbReference type="PANTHER" id="PTHR43792">
    <property type="entry name" value="GNAT FAMILY, PUTATIVE (AFU_ORTHOLOGUE AFUA_3G00765)-RELATED-RELATED"/>
    <property type="match status" value="1"/>
</dbReference>
<dbReference type="GO" id="GO:0016747">
    <property type="term" value="F:acyltransferase activity, transferring groups other than amino-acyl groups"/>
    <property type="evidence" value="ECO:0007669"/>
    <property type="project" value="InterPro"/>
</dbReference>
<dbReference type="STRING" id="45076.Lwor_2107"/>
<dbReference type="OrthoDB" id="9801656at2"/>
<comment type="caution">
    <text evidence="2">The sequence shown here is derived from an EMBL/GenBank/DDBJ whole genome shotgun (WGS) entry which is preliminary data.</text>
</comment>
<proteinExistence type="predicted"/>
<dbReference type="SUPFAM" id="SSF55729">
    <property type="entry name" value="Acyl-CoA N-acyltransferases (Nat)"/>
    <property type="match status" value="1"/>
</dbReference>
<dbReference type="GO" id="GO:0005840">
    <property type="term" value="C:ribosome"/>
    <property type="evidence" value="ECO:0007669"/>
    <property type="project" value="UniProtKB-KW"/>
</dbReference>
<dbReference type="RefSeq" id="WP_058493869.1">
    <property type="nucleotide sequence ID" value="NZ_CBCRUR010000022.1"/>
</dbReference>
<sequence>MTIFYYNSKKIGDLSIKSSAHETTIHTSRLTFKSLNQELQATLVCNYAKLLGDSEVVKFLNDGKPWSIELIQKVIDTKTSTWNNGDPFSLFSVYENETDQFIGSVSIKHELETYNTTGFGHPNVIEIGFFLDKTFWGKGYGTEIAIAAIKYIKHAVGVIFVEHVSSVPKEIVATAHPDNIASCAILQKRLKHVESEPITKYDGNPRLFFFKPLKPARVAPTDEVCLESLSL</sequence>
<evidence type="ECO:0000259" key="1">
    <source>
        <dbReference type="Pfam" id="PF13302"/>
    </source>
</evidence>
<keyword evidence="2" id="KW-0689">Ribosomal protein</keyword>
<gene>
    <name evidence="2" type="ORF">Lwor_2107</name>
</gene>
<dbReference type="InterPro" id="IPR051531">
    <property type="entry name" value="N-acetyltransferase"/>
</dbReference>
<evidence type="ECO:0000313" key="3">
    <source>
        <dbReference type="Proteomes" id="UP000054662"/>
    </source>
</evidence>
<dbReference type="InterPro" id="IPR016181">
    <property type="entry name" value="Acyl_CoA_acyltransferase"/>
</dbReference>
<protein>
    <submittedName>
        <fullName evidence="2">Multifunctional nucleotidyltransferase/glutamate rich protein GrpB/ribosomal protein alanine acetyltransferase</fullName>
    </submittedName>
</protein>
<name>A0A0W1A689_9GAMM</name>
<evidence type="ECO:0000313" key="2">
    <source>
        <dbReference type="EMBL" id="KTD76882.1"/>
    </source>
</evidence>
<organism evidence="2 3">
    <name type="scientific">Legionella worsleiensis</name>
    <dbReference type="NCBI Taxonomy" id="45076"/>
    <lineage>
        <taxon>Bacteria</taxon>
        <taxon>Pseudomonadati</taxon>
        <taxon>Pseudomonadota</taxon>
        <taxon>Gammaproteobacteria</taxon>
        <taxon>Legionellales</taxon>
        <taxon>Legionellaceae</taxon>
        <taxon>Legionella</taxon>
    </lineage>
</organism>
<dbReference type="PATRIC" id="fig|45076.6.peg.2307"/>
<dbReference type="InterPro" id="IPR000182">
    <property type="entry name" value="GNAT_dom"/>
</dbReference>
<dbReference type="Gene3D" id="3.40.630.30">
    <property type="match status" value="1"/>
</dbReference>